<organism evidence="1 2">
    <name type="scientific">Candidatus Woesebacteria bacterium GW2011_GWA1_39_8</name>
    <dbReference type="NCBI Taxonomy" id="1618552"/>
    <lineage>
        <taxon>Bacteria</taxon>
        <taxon>Candidatus Woeseibacteriota</taxon>
    </lineage>
</organism>
<proteinExistence type="predicted"/>
<dbReference type="Proteomes" id="UP000034793">
    <property type="component" value="Unassembled WGS sequence"/>
</dbReference>
<name>A0A0G0PS93_9BACT</name>
<reference evidence="1 2" key="1">
    <citation type="journal article" date="2015" name="Nature">
        <title>rRNA introns, odd ribosomes, and small enigmatic genomes across a large radiation of phyla.</title>
        <authorList>
            <person name="Brown C.T."/>
            <person name="Hug L.A."/>
            <person name="Thomas B.C."/>
            <person name="Sharon I."/>
            <person name="Castelle C.J."/>
            <person name="Singh A."/>
            <person name="Wilkins M.J."/>
            <person name="Williams K.H."/>
            <person name="Banfield J.F."/>
        </authorList>
    </citation>
    <scope>NUCLEOTIDE SEQUENCE [LARGE SCALE GENOMIC DNA]</scope>
</reference>
<accession>A0A0G0PS93</accession>
<evidence type="ECO:0000313" key="2">
    <source>
        <dbReference type="Proteomes" id="UP000034793"/>
    </source>
</evidence>
<gene>
    <name evidence="1" type="ORF">UT61_C0002G0022</name>
</gene>
<sequence>MTKYKEYFEKMLAENKELFDEFKKIHAQYTLDPDRLQDQFNLQGEKILEVIREYENRLCADTERGMYNKFSVALAEKFQNEVQYHFPMIDHIGLIVEKDQPAYEESFSIKKIDLS</sequence>
<comment type="caution">
    <text evidence="1">The sequence shown here is derived from an EMBL/GenBank/DDBJ whole genome shotgun (WGS) entry which is preliminary data.</text>
</comment>
<dbReference type="AlphaFoldDB" id="A0A0G0PS93"/>
<evidence type="ECO:0000313" key="1">
    <source>
        <dbReference type="EMBL" id="KKR30778.1"/>
    </source>
</evidence>
<protein>
    <submittedName>
        <fullName evidence="1">Uncharacterized protein</fullName>
    </submittedName>
</protein>
<dbReference type="EMBL" id="LBXL01000002">
    <property type="protein sequence ID" value="KKR30778.1"/>
    <property type="molecule type" value="Genomic_DNA"/>
</dbReference>